<dbReference type="Proteomes" id="UP000277204">
    <property type="component" value="Unassembled WGS sequence"/>
</dbReference>
<accession>A0A183NCR4</accession>
<dbReference type="AlphaFoldDB" id="A0A183NCR4"/>
<reference evidence="1 2" key="1">
    <citation type="submission" date="2018-11" db="EMBL/GenBank/DDBJ databases">
        <authorList>
            <consortium name="Pathogen Informatics"/>
        </authorList>
    </citation>
    <scope>NUCLEOTIDE SEQUENCE [LARGE SCALE GENOMIC DNA]</scope>
    <source>
        <strain evidence="1 2">Zambia</strain>
    </source>
</reference>
<name>A0A183NCR4_9TREM</name>
<organism evidence="1 2">
    <name type="scientific">Schistosoma margrebowiei</name>
    <dbReference type="NCBI Taxonomy" id="48269"/>
    <lineage>
        <taxon>Eukaryota</taxon>
        <taxon>Metazoa</taxon>
        <taxon>Spiralia</taxon>
        <taxon>Lophotrochozoa</taxon>
        <taxon>Platyhelminthes</taxon>
        <taxon>Trematoda</taxon>
        <taxon>Digenea</taxon>
        <taxon>Strigeidida</taxon>
        <taxon>Schistosomatoidea</taxon>
        <taxon>Schistosomatidae</taxon>
        <taxon>Schistosoma</taxon>
    </lineage>
</organism>
<sequence length="67" mass="7542">MSSESNHERNRYAVLTDADFSNDPLLTNQIPNIFEETITEESNQMNDATSILYARFGDAALIDGARF</sequence>
<gene>
    <name evidence="1" type="ORF">SMRZ_LOCUS26089</name>
</gene>
<keyword evidence="2" id="KW-1185">Reference proteome</keyword>
<evidence type="ECO:0000313" key="1">
    <source>
        <dbReference type="EMBL" id="VDP58165.1"/>
    </source>
</evidence>
<evidence type="ECO:0000313" key="2">
    <source>
        <dbReference type="Proteomes" id="UP000277204"/>
    </source>
</evidence>
<protein>
    <submittedName>
        <fullName evidence="1">Uncharacterized protein</fullName>
    </submittedName>
</protein>
<proteinExistence type="predicted"/>
<dbReference type="EMBL" id="UZAI01022551">
    <property type="protein sequence ID" value="VDP58165.1"/>
    <property type="molecule type" value="Genomic_DNA"/>
</dbReference>